<feature type="compositionally biased region" description="Low complexity" evidence="2">
    <location>
        <begin position="92"/>
        <end position="119"/>
    </location>
</feature>
<feature type="compositionally biased region" description="Low complexity" evidence="2">
    <location>
        <begin position="198"/>
        <end position="244"/>
    </location>
</feature>
<accession>A0A812RH25</accession>
<dbReference type="SUPFAM" id="SSF74924">
    <property type="entry name" value="Cap-Gly domain"/>
    <property type="match status" value="1"/>
</dbReference>
<feature type="coiled-coil region" evidence="1">
    <location>
        <begin position="1086"/>
        <end position="1120"/>
    </location>
</feature>
<feature type="coiled-coil region" evidence="1">
    <location>
        <begin position="1145"/>
        <end position="1186"/>
    </location>
</feature>
<name>A0A812RH25_9DINO</name>
<dbReference type="EMBL" id="CAJNDS010002341">
    <property type="protein sequence ID" value="CAE7441457.1"/>
    <property type="molecule type" value="Genomic_DNA"/>
</dbReference>
<reference evidence="4" key="1">
    <citation type="submission" date="2021-02" db="EMBL/GenBank/DDBJ databases">
        <authorList>
            <person name="Dougan E. K."/>
            <person name="Rhodes N."/>
            <person name="Thang M."/>
            <person name="Chan C."/>
        </authorList>
    </citation>
    <scope>NUCLEOTIDE SEQUENCE</scope>
</reference>
<protein>
    <submittedName>
        <fullName evidence="4">Dctn1 protein</fullName>
    </submittedName>
</protein>
<dbReference type="InterPro" id="IPR052506">
    <property type="entry name" value="Bact_Fn-Binding"/>
</dbReference>
<comment type="caution">
    <text evidence="4">The sequence shown here is derived from an EMBL/GenBank/DDBJ whole genome shotgun (WGS) entry which is preliminary data.</text>
</comment>
<sequence>MDRSRSDSVDRQSSLVECGLESSWMIQLEGPGHLFPCTLFRGCSKLACHELSLSRNDGTVKDVAYFTCPPNHGIFVRPAQVTLTPMASGRVSTSSPASPTAKAASPSPVSPASPSRQSAKLQAPPSPKLAEAELKPDVKPEAKAAAKTEARPETKAADAEVKEQPASPASPKPAAPAAAVPAAAAPGAAVPAASVPAATAPTAPAPTATASTPAAATTPPAAGAAAAAAPARSTGAAPAGAAPAGPAPQEPRPQERQQAPRPQAACPQELCPQHPCPPQLRPQPLRLQPLCPQPLCPQSLCPQPLYLQPPQQQLRGQTSLPMTDTFSPPARSATAEKALAAAEAAKEAEARAIKLTSQLEEEAVDLQAKLSTATAELDEVRSKSEGAREQAEQAEAELERAKAAAAAAAAAAKAAQERKAAEIRLQAEEAAKSQGTLEKERAAFEAESLSALPQDDGTEVPDPEQLTEVASGSGSLRAVVERLQEQLAKELKEKELLDIEAEEITLKLEEVNDTTEWAADNAVWTEQVQVDWHREALWNYYKNHRAEVVRLRHRAAALERAQLQAQQLQAKSMVTEDVSMLKRAVEQLTVQNDGLASALASKKQLVEEQRSLQKTSLEMLETQQDLEVQLSEELLTLKGREEQLEELALQLCRIRRQMQGQRLANSAEVARLETRLQMLRSAGKGEGAGASPAAIEAETLEVSVDCRGAIADAEAWMSCLPGQVRDDAELGVTFHSLCALHRCFRKACILSRSIHEHFIADAALAVLQDAASMSWLCSVSLAASQLAYAALGVLGCLYTTDVERYCWLVRNAAFTSCAGEASLDAALASLLQTFRSPARAARAARAAREEREERAAREAEVAALRAHGAQLLSLQKSLFKDQQFASWQRASCAVEALRIACASALYASADAGGSHRKRWQALYDQANRLCNRLHETPDDAELLAIGPCEEQLPKRRDSEGTDDEEDEDEDEEPEEEHAEQRQQTAAQHGHLTQLLLDGLLRQALALYPQHEATMDVDTLERTFSHAETQLDQLSDIFSEVATSTSRACEAKSKERPWERVRLRKRSSLEVAEQAAQPALEQATKGLLKVQDSLERVGERLAKAKQEMQEAERQFGAARIQSERRALMLASVVQMQKQAKAGTHACSLLEEELSKQTQECNQMEDTMAEAKARCRELHHRLNELERRIMRRYCNDVSPEEVLALRRAVARQHAEIRELQLSQHRHRDGFRLRCSSGPVQTFESCEGFEEHVGSLWEELQAFREGLLHEHIRPKIVMLDEPEPEAAPDSQKARLRGLGQDMKALRERITDCAKQSSPSPAQGPHTYDSVALTRFLRATSAKCPASTVSVPCEANFSLPVLMDEASLAALHAAMLPTRRIGRR</sequence>
<evidence type="ECO:0000256" key="2">
    <source>
        <dbReference type="SAM" id="MobiDB-lite"/>
    </source>
</evidence>
<feature type="region of interest" description="Disordered" evidence="2">
    <location>
        <begin position="375"/>
        <end position="398"/>
    </location>
</feature>
<keyword evidence="5" id="KW-1185">Reference proteome</keyword>
<feature type="region of interest" description="Disordered" evidence="2">
    <location>
        <begin position="941"/>
        <end position="987"/>
    </location>
</feature>
<dbReference type="InterPro" id="IPR000938">
    <property type="entry name" value="CAP-Gly_domain"/>
</dbReference>
<dbReference type="OrthoDB" id="2130750at2759"/>
<dbReference type="Gene3D" id="2.30.30.190">
    <property type="entry name" value="CAP Gly-rich-like domain"/>
    <property type="match status" value="1"/>
</dbReference>
<dbReference type="PANTHER" id="PTHR48234:SF1">
    <property type="entry name" value="SEA DOMAIN-CONTAINING PROTEIN-RELATED"/>
    <property type="match status" value="1"/>
</dbReference>
<dbReference type="Proteomes" id="UP000604046">
    <property type="component" value="Unassembled WGS sequence"/>
</dbReference>
<organism evidence="4 5">
    <name type="scientific">Symbiodinium natans</name>
    <dbReference type="NCBI Taxonomy" id="878477"/>
    <lineage>
        <taxon>Eukaryota</taxon>
        <taxon>Sar</taxon>
        <taxon>Alveolata</taxon>
        <taxon>Dinophyceae</taxon>
        <taxon>Suessiales</taxon>
        <taxon>Symbiodiniaceae</taxon>
        <taxon>Symbiodinium</taxon>
    </lineage>
</organism>
<feature type="region of interest" description="Disordered" evidence="2">
    <location>
        <begin position="87"/>
        <end position="177"/>
    </location>
</feature>
<feature type="compositionally biased region" description="Polar residues" evidence="2">
    <location>
        <begin position="316"/>
        <end position="326"/>
    </location>
</feature>
<evidence type="ECO:0000256" key="1">
    <source>
        <dbReference type="SAM" id="Coils"/>
    </source>
</evidence>
<feature type="compositionally biased region" description="Basic and acidic residues" evidence="2">
    <location>
        <begin position="378"/>
        <end position="398"/>
    </location>
</feature>
<feature type="compositionally biased region" description="Basic and acidic residues" evidence="2">
    <location>
        <begin position="130"/>
        <end position="163"/>
    </location>
</feature>
<gene>
    <name evidence="4" type="primary">Dctn1</name>
    <name evidence="4" type="ORF">SNAT2548_LOCUS24000</name>
</gene>
<proteinExistence type="predicted"/>
<feature type="compositionally biased region" description="Low complexity" evidence="2">
    <location>
        <begin position="256"/>
        <end position="273"/>
    </location>
</feature>
<feature type="coiled-coil region" evidence="1">
    <location>
        <begin position="480"/>
        <end position="514"/>
    </location>
</feature>
<feature type="coiled-coil region" evidence="1">
    <location>
        <begin position="541"/>
        <end position="578"/>
    </location>
</feature>
<evidence type="ECO:0000313" key="5">
    <source>
        <dbReference type="Proteomes" id="UP000604046"/>
    </source>
</evidence>
<dbReference type="InterPro" id="IPR036859">
    <property type="entry name" value="CAP-Gly_dom_sf"/>
</dbReference>
<evidence type="ECO:0000259" key="3">
    <source>
        <dbReference type="PROSITE" id="PS50245"/>
    </source>
</evidence>
<dbReference type="PANTHER" id="PTHR48234">
    <property type="entry name" value="GH09231P"/>
    <property type="match status" value="1"/>
</dbReference>
<feature type="region of interest" description="Disordered" evidence="2">
    <location>
        <begin position="312"/>
        <end position="332"/>
    </location>
</feature>
<dbReference type="Pfam" id="PF01302">
    <property type="entry name" value="CAP_GLY"/>
    <property type="match status" value="1"/>
</dbReference>
<feature type="domain" description="CAP-Gly" evidence="3">
    <location>
        <begin position="39"/>
        <end position="77"/>
    </location>
</feature>
<feature type="compositionally biased region" description="Acidic residues" evidence="2">
    <location>
        <begin position="960"/>
        <end position="977"/>
    </location>
</feature>
<dbReference type="SUPFAM" id="SSF81995">
    <property type="entry name" value="beta-sandwich domain of Sec23/24"/>
    <property type="match status" value="1"/>
</dbReference>
<feature type="region of interest" description="Disordered" evidence="2">
    <location>
        <begin position="198"/>
        <end position="280"/>
    </location>
</feature>
<dbReference type="PROSITE" id="PS50245">
    <property type="entry name" value="CAP_GLY_2"/>
    <property type="match status" value="1"/>
</dbReference>
<keyword evidence="1" id="KW-0175">Coiled coil</keyword>
<evidence type="ECO:0000313" key="4">
    <source>
        <dbReference type="EMBL" id="CAE7441457.1"/>
    </source>
</evidence>